<name>A0A0B5I515_9ACTN</name>
<protein>
    <recommendedName>
        <fullName evidence="2">Barstar (barnase inhibitor) domain-containing protein</fullName>
    </recommendedName>
</protein>
<dbReference type="KEGG" id="svt:SVTN_01650"/>
<dbReference type="InterPro" id="IPR000468">
    <property type="entry name" value="Barstar"/>
</dbReference>
<feature type="domain" description="Barstar (barnase inhibitor)" evidence="2">
    <location>
        <begin position="28"/>
        <end position="116"/>
    </location>
</feature>
<dbReference type="InterPro" id="IPR035905">
    <property type="entry name" value="Barstar-like_sf"/>
</dbReference>
<keyword evidence="4" id="KW-1185">Reference proteome</keyword>
<dbReference type="AlphaFoldDB" id="A0A0B5I515"/>
<accession>A0A0B5I515</accession>
<gene>
    <name evidence="3" type="ORF">SVTN_01650</name>
</gene>
<dbReference type="HOGENOM" id="CLU_1785774_0_0_11"/>
<dbReference type="Proteomes" id="UP000031774">
    <property type="component" value="Chromosome"/>
</dbReference>
<evidence type="ECO:0000313" key="4">
    <source>
        <dbReference type="Proteomes" id="UP000031774"/>
    </source>
</evidence>
<evidence type="ECO:0000256" key="1">
    <source>
        <dbReference type="ARBA" id="ARBA00006845"/>
    </source>
</evidence>
<sequence length="149" mass="16032">MMINAGFHEVPGADIAGILDEAARQGVPVFTLSTAGLTDKEAFFEAVREALPLDPPLGPHMVWDALSDSVGGGLHELKSPRVVIVWPDARPVAGAEGDFWIALEILREVVATLAEDRYTGGRPTQVSVYVAPTHSSRPKGSVRTWTFMP</sequence>
<dbReference type="SUPFAM" id="SSF52038">
    <property type="entry name" value="Barstar-related"/>
    <property type="match status" value="1"/>
</dbReference>
<dbReference type="Pfam" id="PF01337">
    <property type="entry name" value="Barstar"/>
    <property type="match status" value="1"/>
</dbReference>
<proteinExistence type="inferred from homology"/>
<comment type="similarity">
    <text evidence="1">Belongs to the barstar family.</text>
</comment>
<dbReference type="EMBL" id="CP010407">
    <property type="protein sequence ID" value="AJF63389.1"/>
    <property type="molecule type" value="Genomic_DNA"/>
</dbReference>
<evidence type="ECO:0000313" key="3">
    <source>
        <dbReference type="EMBL" id="AJF63389.1"/>
    </source>
</evidence>
<evidence type="ECO:0000259" key="2">
    <source>
        <dbReference type="Pfam" id="PF01337"/>
    </source>
</evidence>
<organism evidence="3 4">
    <name type="scientific">Streptomyces vietnamensis</name>
    <dbReference type="NCBI Taxonomy" id="362257"/>
    <lineage>
        <taxon>Bacteria</taxon>
        <taxon>Bacillati</taxon>
        <taxon>Actinomycetota</taxon>
        <taxon>Actinomycetes</taxon>
        <taxon>Kitasatosporales</taxon>
        <taxon>Streptomycetaceae</taxon>
        <taxon>Streptomyces</taxon>
    </lineage>
</organism>
<dbReference type="RefSeq" id="WP_041127474.1">
    <property type="nucleotide sequence ID" value="NZ_CP010407.1"/>
</dbReference>
<reference evidence="3 4" key="1">
    <citation type="submission" date="2014-12" db="EMBL/GenBank/DDBJ databases">
        <title>Complete genome sequence of Streptomyces vietnamensis strain GIMV4.0001, a genetic manipulable producer of the benzoisochromanequinone antibiotic granaticin.</title>
        <authorList>
            <person name="Deng M.R."/>
            <person name="Guo J."/>
            <person name="Ma L.Y."/>
            <person name="Feng G.D."/>
            <person name="Mo C.Y."/>
            <person name="Zhu H.H."/>
        </authorList>
    </citation>
    <scope>NUCLEOTIDE SEQUENCE [LARGE SCALE GENOMIC DNA]</scope>
    <source>
        <strain evidence="4">GIMV4.0001</strain>
    </source>
</reference>